<dbReference type="AlphaFoldDB" id="A0AAV6KZW4"/>
<name>A0AAV6KZW4_9ERIC</name>
<evidence type="ECO:0000313" key="1">
    <source>
        <dbReference type="EMBL" id="KAG5558373.1"/>
    </source>
</evidence>
<evidence type="ECO:0008006" key="3">
    <source>
        <dbReference type="Google" id="ProtNLM"/>
    </source>
</evidence>
<comment type="caution">
    <text evidence="1">The sequence shown here is derived from an EMBL/GenBank/DDBJ whole genome shotgun (WGS) entry which is preliminary data.</text>
</comment>
<sequence>MVKSQAFPNRVVNMDSTRKGAELGDSIGYKSTHGDEMITEKPKGMKFSAAAAEEEGAISGNKIEESSSHMGLQKAIGIEDPRWQNSGRVILEHDPHGIQQQQLQETHSTYHNSVNEVVQEVDYEPARMNIPTHN</sequence>
<reference evidence="1" key="1">
    <citation type="submission" date="2020-08" db="EMBL/GenBank/DDBJ databases">
        <title>Plant Genome Project.</title>
        <authorList>
            <person name="Zhang R.-G."/>
        </authorList>
    </citation>
    <scope>NUCLEOTIDE SEQUENCE</scope>
    <source>
        <strain evidence="1">WSP0</strain>
        <tissue evidence="1">Leaf</tissue>
    </source>
</reference>
<keyword evidence="2" id="KW-1185">Reference proteome</keyword>
<evidence type="ECO:0000313" key="2">
    <source>
        <dbReference type="Proteomes" id="UP000823749"/>
    </source>
</evidence>
<protein>
    <recommendedName>
        <fullName evidence="3">Late embryogenesis abundant protein</fullName>
    </recommendedName>
</protein>
<organism evidence="1 2">
    <name type="scientific">Rhododendron griersonianum</name>
    <dbReference type="NCBI Taxonomy" id="479676"/>
    <lineage>
        <taxon>Eukaryota</taxon>
        <taxon>Viridiplantae</taxon>
        <taxon>Streptophyta</taxon>
        <taxon>Embryophyta</taxon>
        <taxon>Tracheophyta</taxon>
        <taxon>Spermatophyta</taxon>
        <taxon>Magnoliopsida</taxon>
        <taxon>eudicotyledons</taxon>
        <taxon>Gunneridae</taxon>
        <taxon>Pentapetalae</taxon>
        <taxon>asterids</taxon>
        <taxon>Ericales</taxon>
        <taxon>Ericaceae</taxon>
        <taxon>Ericoideae</taxon>
        <taxon>Rhodoreae</taxon>
        <taxon>Rhododendron</taxon>
    </lineage>
</organism>
<dbReference type="EMBL" id="JACTNZ010000003">
    <property type="protein sequence ID" value="KAG5558373.1"/>
    <property type="molecule type" value="Genomic_DNA"/>
</dbReference>
<dbReference type="Proteomes" id="UP000823749">
    <property type="component" value="Chromosome 3"/>
</dbReference>
<accession>A0AAV6KZW4</accession>
<gene>
    <name evidence="1" type="ORF">RHGRI_008337</name>
</gene>
<proteinExistence type="predicted"/>